<accession>A0ACC1T009</accession>
<dbReference type="Proteomes" id="UP001148629">
    <property type="component" value="Unassembled WGS sequence"/>
</dbReference>
<sequence length="2205" mass="246098">MGDPLSLAASIAGLTALADVTFKYVYKYVRAAKDTKTDVQSLSEEINDLASVLRVLGALALDLEAEGDKFDPTLRNHHLDHCRTTLNRVEKRARKAADRFSKPKWESISQQLKWPFSVSETKSLLADLSRHKATINAALAADTMRKLQLSLTKTEKLDMQITAIGEVMRKVEINTLIDVNDHKQRILNFFMTTSPQPNLETSIRLRHPMTGLWLTESQNFRYWLETPGSKLWLTGIPGAGKTVLAGSVVQEALTRADASPKTGAAFFFCDYKNSTTWSTVGILGAISSQLARQGNEAFEILHQYYEDLHPPQGLAKTPDPDELRDRISQMCELFEQTIIVVDGLDECGDETDDVVDALMQVAEYSDRVSMALFSRDHFNIRIRLSEDFEVIPIAAHTEDIQIYVGAELEKRIERRQLRLNDTSMKEEIMETLVNRAKGMFRWVVCQLDYLCDCAHDGERRDALNKLPPDLPESYRRLLERVNRCSRSTQNLVKMCLHFIAFAKPSLPILALRQAVSTPAVIGATLDSNNMISEEEISRRCSSLIRKSENGRDFEFAHFSVQEFLEDEAALSPASGSGLRIYLISESTSRLLLAGQCLRFIQLKNFDKAPLIYDEAKILTAERDKKYPFYEYAATKWMTFASDGLDDSGVFDVAKALFDWPKKPQFQNWAIEFLHSVIIRPLAQTKPDVQAVRAVLEAGFSPLHMAAILNLPEICTFLLDQGSPMSLLSDAISPLDLSFMSVWAMPGLWSDVPGWWNAPGEATGLRWTHRNGRQLFSRFTRDLLPSNKRRNLTIDCLIDMSVKPSYRPLVTGSPSIFSIVCVLGAELYDFTPLVKLLSCNVVPEPAEIDCFECSLYRFLRADNGNAESQTLAILHHLKATSAYSHEWGRQLGSIVWQWALKSHLSYTDNASLVDFRISMSEEALKANVCLAISRDDVDALDRYCADDRVDRAASYSEAGDTLLHLAARKKAPKALELLLTLGCDPDLENEDGDLPIHLCRWYDLESLRVFRKFGISLSCQNTRGCTPFHVWAEGCAYNDADPRKCGFPEKFQDLSRVFELDTEGAIQALLTKTASGDTPLMLILKKRPGYGNDLRTSVEYRMFGFPGQEPDTMDDHHTILENRVLCLLELFSKIPEFWQNHDPVLGAAVNFGSEKVVRHLQEAGVGFEAPVPGTQTPLHLLPFTTTLESVQLLSNTYAHSIGQRVDGKLPVEAYITSSLWNCFPPKDEIIEALVPLTLLNNQKADEKTLWEFICTSSGQFLSSLEYPHEHFVTLISSVFGTMLRLGAMHAYEEQKKQSGLIPFLSGILPVAGRSCYWTCARSTDMVRDILHQTKYWTAARQSHAVLRVLKHVAVFCHNLDMTKLLLEHGVDVHSRSDGKSIIELVCHGDCAIQICAGADGKAIIQKILDHSNDESMNRMISLDEERRGLLHSLATSQDATDILWLVEDLVKRGADINILTRCSLEMSALAYHVRESSIQCAELLLELGADPLVGGDSYSITAIEAAIVAHNATFLKRILDHATKNSLSLDWEHLMEFDEIDGQEFRFYEANALHCACLYDSLDCLKFLLDENLVRIETSKSTAGWTPLHICAAKGSLEAAKVLLSKGADIMAETGRGETALHIAVKQNHVAFAQLLTENGATQDIVGKTARILKDQTKMTQLGREEMVNSLTMAARTNNQQVCESLIAMGCPIDVPLYHHGRCSALVVALKYSNLELAEWLLDHGASPLKSRHYIGLHDSSIEIAAATPNLNPLLPKLLTSYCTQGGDMAHGDDFPFHAALWARNIDGLEVLLRSLEECVNTFADMYGVTPGQTLKDILNRRCHGNSWSYGDGEPTPMHLASQSGSKLAVSLLFETGAAIDEVDSSGYTPLMRASSADMAEHLIRLGASTAAICRFGSLRSMIKCYSPQEFSRVYSVLFAKVPGELMLPDARFPMPTTDLQFFEFTTMTTEIAAMHQLGFDLTQEDGAGRSQMHCIICFAKQSDFVLNNDCGLLRTTPFPWHLTWPKLNKIAFLGSKFRDFERIIPRDIFCRIFNLEPSRGWSPLCLAAAWDIFDIMQNCLEMGAQVDFEGCPLGSAIMCASACGSLNAVKLLVRHGASLTYVGRDGFKSCVLIAGSEEVKSWLLCGQFTELLSIKDKGRSRETAEVKPWSGIVRAGVRLYGKREKAPMGSTLDNAKRLSKARKYWEGKIVPIDAEIVELFAEEIS</sequence>
<dbReference type="EMBL" id="JANRMS010000011">
    <property type="protein sequence ID" value="KAJ3549935.1"/>
    <property type="molecule type" value="Genomic_DNA"/>
</dbReference>
<proteinExistence type="predicted"/>
<protein>
    <submittedName>
        <fullName evidence="1">Uncharacterized protein</fullName>
    </submittedName>
</protein>
<name>A0ACC1T009_9HYPO</name>
<keyword evidence="2" id="KW-1185">Reference proteome</keyword>
<evidence type="ECO:0000313" key="1">
    <source>
        <dbReference type="EMBL" id="KAJ3549935.1"/>
    </source>
</evidence>
<organism evidence="1 2">
    <name type="scientific">Fusarium decemcellulare</name>
    <dbReference type="NCBI Taxonomy" id="57161"/>
    <lineage>
        <taxon>Eukaryota</taxon>
        <taxon>Fungi</taxon>
        <taxon>Dikarya</taxon>
        <taxon>Ascomycota</taxon>
        <taxon>Pezizomycotina</taxon>
        <taxon>Sordariomycetes</taxon>
        <taxon>Hypocreomycetidae</taxon>
        <taxon>Hypocreales</taxon>
        <taxon>Nectriaceae</taxon>
        <taxon>Fusarium</taxon>
        <taxon>Fusarium decemcellulare species complex</taxon>
    </lineage>
</organism>
<gene>
    <name evidence="1" type="ORF">NM208_g236</name>
</gene>
<reference evidence="1" key="1">
    <citation type="submission" date="2022-08" db="EMBL/GenBank/DDBJ databases">
        <title>Genome Sequence of Fusarium decemcellulare.</title>
        <authorList>
            <person name="Buettner E."/>
        </authorList>
    </citation>
    <scope>NUCLEOTIDE SEQUENCE</scope>
    <source>
        <strain evidence="1">Babe19</strain>
    </source>
</reference>
<evidence type="ECO:0000313" key="2">
    <source>
        <dbReference type="Proteomes" id="UP001148629"/>
    </source>
</evidence>
<comment type="caution">
    <text evidence="1">The sequence shown here is derived from an EMBL/GenBank/DDBJ whole genome shotgun (WGS) entry which is preliminary data.</text>
</comment>